<evidence type="ECO:0000256" key="1">
    <source>
        <dbReference type="ARBA" id="ARBA00023125"/>
    </source>
</evidence>
<dbReference type="EMBL" id="JALXTC010000122">
    <property type="protein sequence ID" value="MCT2119235.1"/>
    <property type="molecule type" value="Genomic_DNA"/>
</dbReference>
<protein>
    <submittedName>
        <fullName evidence="4">Lsr2 family protein</fullName>
    </submittedName>
</protein>
<organism evidence="4 5">
    <name type="scientific">Dietzia cinnamea</name>
    <dbReference type="NCBI Taxonomy" id="321318"/>
    <lineage>
        <taxon>Bacteria</taxon>
        <taxon>Bacillati</taxon>
        <taxon>Actinomycetota</taxon>
        <taxon>Actinomycetes</taxon>
        <taxon>Mycobacteriales</taxon>
        <taxon>Dietziaceae</taxon>
        <taxon>Dietzia</taxon>
    </lineage>
</organism>
<reference evidence="4" key="1">
    <citation type="submission" date="2022-04" db="EMBL/GenBank/DDBJ databases">
        <title>Human microbiome associated bacterial genomes.</title>
        <authorList>
            <person name="Sandstrom S."/>
            <person name="Salamzade R."/>
            <person name="Kalan L.R."/>
        </authorList>
    </citation>
    <scope>NUCLEOTIDE SEQUENCE</scope>
    <source>
        <strain evidence="4">P3-SID1762</strain>
    </source>
</reference>
<dbReference type="Gene3D" id="4.10.320.10">
    <property type="entry name" value="E3-binding domain"/>
    <property type="match status" value="1"/>
</dbReference>
<dbReference type="GO" id="GO:0016746">
    <property type="term" value="F:acyltransferase activity"/>
    <property type="evidence" value="ECO:0007669"/>
    <property type="project" value="InterPro"/>
</dbReference>
<gene>
    <name evidence="4" type="ORF">M3D93_16015</name>
</gene>
<dbReference type="GO" id="GO:0003677">
    <property type="term" value="F:DNA binding"/>
    <property type="evidence" value="ECO:0007669"/>
    <property type="project" value="UniProtKB-KW"/>
</dbReference>
<name>A0AAW5QDQ8_9ACTN</name>
<feature type="domain" description="Lsr2 dimerization" evidence="2">
    <location>
        <begin position="1"/>
        <end position="60"/>
    </location>
</feature>
<dbReference type="Proteomes" id="UP001206890">
    <property type="component" value="Unassembled WGS sequence"/>
</dbReference>
<dbReference type="InterPro" id="IPR042261">
    <property type="entry name" value="Lsr2-like_dimerization"/>
</dbReference>
<dbReference type="InterPro" id="IPR055370">
    <property type="entry name" value="Lsr2_DNA-bd"/>
</dbReference>
<accession>A0AAW5QDQ8</accession>
<proteinExistence type="predicted"/>
<dbReference type="InterPro" id="IPR024412">
    <property type="entry name" value="Lsr2_dim_dom"/>
</dbReference>
<evidence type="ECO:0000259" key="2">
    <source>
        <dbReference type="Pfam" id="PF11774"/>
    </source>
</evidence>
<sequence>MAQKFQVRYLDDIDGTDLGEHANTISFAFEGKEYSIDLSDDNAQAFRDAITPYLEAGHRVTGKNAKTARKATTKTPSADTKAIREWARANGYDVSDRGRIPADVMDAYSAAN</sequence>
<evidence type="ECO:0000313" key="4">
    <source>
        <dbReference type="EMBL" id="MCT2119235.1"/>
    </source>
</evidence>
<keyword evidence="1" id="KW-0238">DNA-binding</keyword>
<evidence type="ECO:0000259" key="3">
    <source>
        <dbReference type="Pfam" id="PF23359"/>
    </source>
</evidence>
<dbReference type="Pfam" id="PF11774">
    <property type="entry name" value="Lsr2"/>
    <property type="match status" value="1"/>
</dbReference>
<dbReference type="AlphaFoldDB" id="A0AAW5QDQ8"/>
<dbReference type="InterPro" id="IPR036625">
    <property type="entry name" value="E3-bd_dom_sf"/>
</dbReference>
<evidence type="ECO:0000313" key="5">
    <source>
        <dbReference type="Proteomes" id="UP001206890"/>
    </source>
</evidence>
<dbReference type="Gene3D" id="3.30.60.230">
    <property type="entry name" value="Lsr2, dimerization domain"/>
    <property type="match status" value="1"/>
</dbReference>
<feature type="domain" description="Lsr2 DNA-binding" evidence="3">
    <location>
        <begin position="77"/>
        <end position="111"/>
    </location>
</feature>
<comment type="caution">
    <text evidence="4">The sequence shown here is derived from an EMBL/GenBank/DDBJ whole genome shotgun (WGS) entry which is preliminary data.</text>
</comment>
<dbReference type="RefSeq" id="WP_096907576.1">
    <property type="nucleotide sequence ID" value="NZ_JALXRO010000114.1"/>
</dbReference>
<dbReference type="Pfam" id="PF23359">
    <property type="entry name" value="Lsr2_DNA-bd"/>
    <property type="match status" value="1"/>
</dbReference>